<keyword evidence="8" id="KW-0732">Signal</keyword>
<accession>A0A2N9LHT4</accession>
<evidence type="ECO:0000256" key="3">
    <source>
        <dbReference type="ARBA" id="ARBA00022452"/>
    </source>
</evidence>
<gene>
    <name evidence="10" type="ORF">SBA5_360030</name>
</gene>
<feature type="chain" id="PRO_5014970910" description="TonB-dependent transporter Oar-like beta-barrel domain-containing protein" evidence="8">
    <location>
        <begin position="26"/>
        <end position="1160"/>
    </location>
</feature>
<feature type="domain" description="TonB-dependent transporter Oar-like beta-barrel" evidence="9">
    <location>
        <begin position="249"/>
        <end position="1090"/>
    </location>
</feature>
<dbReference type="OrthoDB" id="97893at2"/>
<dbReference type="Gene3D" id="2.40.170.20">
    <property type="entry name" value="TonB-dependent receptor, beta-barrel domain"/>
    <property type="match status" value="1"/>
</dbReference>
<evidence type="ECO:0000256" key="5">
    <source>
        <dbReference type="ARBA" id="ARBA00023136"/>
    </source>
</evidence>
<name>A0A2N9LHT4_9BACT</name>
<dbReference type="InterPro" id="IPR008969">
    <property type="entry name" value="CarboxyPept-like_regulatory"/>
</dbReference>
<dbReference type="PANTHER" id="PTHR30069:SF46">
    <property type="entry name" value="OAR PROTEIN"/>
    <property type="match status" value="1"/>
</dbReference>
<evidence type="ECO:0000313" key="10">
    <source>
        <dbReference type="EMBL" id="SPE22792.1"/>
    </source>
</evidence>
<evidence type="ECO:0000313" key="11">
    <source>
        <dbReference type="Proteomes" id="UP000239735"/>
    </source>
</evidence>
<dbReference type="GO" id="GO:0015344">
    <property type="term" value="F:siderophore uptake transmembrane transporter activity"/>
    <property type="evidence" value="ECO:0007669"/>
    <property type="project" value="TreeGrafter"/>
</dbReference>
<feature type="region of interest" description="Disordered" evidence="7">
    <location>
        <begin position="1026"/>
        <end position="1046"/>
    </location>
</feature>
<keyword evidence="3" id="KW-1134">Transmembrane beta strand</keyword>
<keyword evidence="5" id="KW-0472">Membrane</keyword>
<evidence type="ECO:0000256" key="7">
    <source>
        <dbReference type="SAM" id="MobiDB-lite"/>
    </source>
</evidence>
<dbReference type="Proteomes" id="UP000239735">
    <property type="component" value="Unassembled WGS sequence"/>
</dbReference>
<dbReference type="AlphaFoldDB" id="A0A2N9LHT4"/>
<comment type="subcellular location">
    <subcellularLocation>
        <location evidence="1">Cell outer membrane</location>
        <topology evidence="1">Multi-pass membrane protein</topology>
    </subcellularLocation>
</comment>
<dbReference type="InterPro" id="IPR039426">
    <property type="entry name" value="TonB-dep_rcpt-like"/>
</dbReference>
<keyword evidence="6" id="KW-0998">Cell outer membrane</keyword>
<feature type="signal peptide" evidence="8">
    <location>
        <begin position="1"/>
        <end position="25"/>
    </location>
</feature>
<evidence type="ECO:0000256" key="1">
    <source>
        <dbReference type="ARBA" id="ARBA00004571"/>
    </source>
</evidence>
<dbReference type="Pfam" id="PF13620">
    <property type="entry name" value="CarboxypepD_reg"/>
    <property type="match status" value="1"/>
</dbReference>
<dbReference type="GO" id="GO:0044718">
    <property type="term" value="P:siderophore transmembrane transport"/>
    <property type="evidence" value="ECO:0007669"/>
    <property type="project" value="TreeGrafter"/>
</dbReference>
<evidence type="ECO:0000256" key="2">
    <source>
        <dbReference type="ARBA" id="ARBA00022448"/>
    </source>
</evidence>
<keyword evidence="4" id="KW-0812">Transmembrane</keyword>
<organism evidence="10 11">
    <name type="scientific">Candidatus Sulfuritelmatomonas gaucii</name>
    <dbReference type="NCBI Taxonomy" id="2043161"/>
    <lineage>
        <taxon>Bacteria</taxon>
        <taxon>Pseudomonadati</taxon>
        <taxon>Acidobacteriota</taxon>
        <taxon>Terriglobia</taxon>
        <taxon>Terriglobales</taxon>
        <taxon>Acidobacteriaceae</taxon>
        <taxon>Candidatus Sulfuritelmatomonas</taxon>
    </lineage>
</organism>
<evidence type="ECO:0000259" key="9">
    <source>
        <dbReference type="Pfam" id="PF25183"/>
    </source>
</evidence>
<dbReference type="InterPro" id="IPR036942">
    <property type="entry name" value="Beta-barrel_TonB_sf"/>
</dbReference>
<evidence type="ECO:0000256" key="6">
    <source>
        <dbReference type="ARBA" id="ARBA00023237"/>
    </source>
</evidence>
<dbReference type="InterPro" id="IPR057601">
    <property type="entry name" value="Oar-like_b-barrel"/>
</dbReference>
<keyword evidence="2" id="KW-0813">Transport</keyword>
<proteinExistence type="predicted"/>
<dbReference type="EMBL" id="OKRB01000093">
    <property type="protein sequence ID" value="SPE22792.1"/>
    <property type="molecule type" value="Genomic_DNA"/>
</dbReference>
<dbReference type="PANTHER" id="PTHR30069">
    <property type="entry name" value="TONB-DEPENDENT OUTER MEMBRANE RECEPTOR"/>
    <property type="match status" value="1"/>
</dbReference>
<evidence type="ECO:0000256" key="8">
    <source>
        <dbReference type="SAM" id="SignalP"/>
    </source>
</evidence>
<dbReference type="GO" id="GO:0009279">
    <property type="term" value="C:cell outer membrane"/>
    <property type="evidence" value="ECO:0007669"/>
    <property type="project" value="UniProtKB-SubCell"/>
</dbReference>
<protein>
    <recommendedName>
        <fullName evidence="9">TonB-dependent transporter Oar-like beta-barrel domain-containing protein</fullName>
    </recommendedName>
</protein>
<reference evidence="11" key="1">
    <citation type="submission" date="2018-02" db="EMBL/GenBank/DDBJ databases">
        <authorList>
            <person name="Hausmann B."/>
        </authorList>
    </citation>
    <scope>NUCLEOTIDE SEQUENCE [LARGE SCALE GENOMIC DNA]</scope>
    <source>
        <strain evidence="11">Peat soil MAG SbA5</strain>
    </source>
</reference>
<dbReference type="Gene3D" id="2.60.40.1120">
    <property type="entry name" value="Carboxypeptidase-like, regulatory domain"/>
    <property type="match status" value="1"/>
</dbReference>
<dbReference type="SUPFAM" id="SSF56935">
    <property type="entry name" value="Porins"/>
    <property type="match status" value="1"/>
</dbReference>
<sequence length="1160" mass="124138">MTKICSFFPRILAAFALTAFFVAPAGVSAWSQTTGAGSINGAVTDVNQAVIPTATVTVINVDTGVTHLYSTDSAGYYSAPFLIPGHYEVDASAPNFGKVEEKGVTLLVGQTVTINLTLKISAATTTVEVSASNLILDVEKTEVSQVVDTNLVANLPVNARNWSDFVLLTPNVTQDGSSGLVSFHGISGLYNQNYVDGANNNQMLFSEARGRASGAPYVYSVDSIKEFQANASNYSVEFGQAAGGQVNAITKSGTNNLHGDLFYFLRYPSLNALDPYTKYQALNPSISGVAPAAAAFLLTQPTHQQQQFGGSVGGPFIKDRLFYFLTYDGFRKVGKALYTDNNYLSTSSTLPAGVSPGSNTIYAGACPATITATQCTNGIQFLINESTAAPTRFSKEDVFFPRLDFHINSKNDAFVNYNWVDFYSAYGYSSAVTFSNSSPSTNAPTYYHERFLVAGWTTQIGSASVNEVHGQYGRDLETAGANASGPSVGMGVDTFGMPNALPRKAEPDEHRIQISDVFSTTHGRHTWKFGGDANIIHEVMINLFQGGGIYSYGDSTNLLKFQSWIQDAFAGQAGDTDPYAGYHYSTLVQTVDQVNTTPGTQGKDDFWMKMYDGYAEDAWKIGQKFTVTAGIRYDIQLTPNPGLVNHLFDPISSEYTSSIKNVTDRIQPRVAFSWTPYNGTVVRGGYGLFSALNQGSTYYAMRVENGVVQLNYTYTGCFSSTAPNQPPNTPCPSVPGTGTTAAKLRYPNLPVQPSGPSLSSAQFPTGGAAPGVTPITAAPSYSFHGLDPNFVPPFAHEMNLSLEQALPGKLSLQVGYVGTRGMRLPVFLDAELVGQQPHGLATYLVQDASNNITKTITAPVYLPTDRRPALNSAGQQLSSFNTGYSIANTWYNAMAVTVRRPFANGIEVLGNYTWAHASDDGQVQGANGTFYGGDVPTDPNNIRFDNGPSDIDIRNRGSITFVYQPTFKVSNMLANQLANGWQFSGAEIASNGEPIFLGVSGTIYSGNTVGSSYADESGIFGGAMSSSTGSATNGRPPQVGRNSIPMPGFNDFDMRLTRNIKIHENISLQLNAEAFNLLNHKIVTGVNGTYTTFLGPGAKATAGSATYTCATVTPPTGSRETGCFVPYTGTLLSTFDVTSSTSSSTLYGSRQLQVSGKLFF</sequence>
<dbReference type="SUPFAM" id="SSF49464">
    <property type="entry name" value="Carboxypeptidase regulatory domain-like"/>
    <property type="match status" value="1"/>
</dbReference>
<evidence type="ECO:0000256" key="4">
    <source>
        <dbReference type="ARBA" id="ARBA00022692"/>
    </source>
</evidence>
<dbReference type="Pfam" id="PF25183">
    <property type="entry name" value="OMP_b-brl_4"/>
    <property type="match status" value="1"/>
</dbReference>